<dbReference type="KEGG" id="rgi:RGI145_12550"/>
<dbReference type="Proteomes" id="UP001258945">
    <property type="component" value="Unassembled WGS sequence"/>
</dbReference>
<gene>
    <name evidence="2" type="ORF">RGI145_12550</name>
    <name evidence="3" type="ORF">RQ831_20705</name>
</gene>
<evidence type="ECO:0000313" key="2">
    <source>
        <dbReference type="EMBL" id="APT57820.1"/>
    </source>
</evidence>
<dbReference type="Pfam" id="PF11136">
    <property type="entry name" value="DUF2889"/>
    <property type="match status" value="1"/>
</dbReference>
<sequence length="179" mass="19675">MPLSQPVARSLQHNRDIALRGYEREDGSFDIEARLTDTKAYPLPNLDRGTLMPGDALHDMWIRLTVDADMLILSCEAATDSSPYAICPDIAPNFARLAGVRIGPGFNRAVKERVGGTEGCTHLRELLAQMATVAYQTLHSVRTRRRRDSGEGEPPLSPGIVGTCYAYAPDSPVVRRRKG</sequence>
<accession>A0A1L7AGI3</accession>
<evidence type="ECO:0000256" key="1">
    <source>
        <dbReference type="SAM" id="MobiDB-lite"/>
    </source>
</evidence>
<dbReference type="AlphaFoldDB" id="A0A1L7AGI3"/>
<reference evidence="3" key="3">
    <citation type="submission" date="2023-09" db="EMBL/GenBank/DDBJ databases">
        <authorList>
            <person name="Schober I."/>
            <person name="Bunk B."/>
        </authorList>
    </citation>
    <scope>NUCLEOTIDE SEQUENCE</scope>
    <source>
        <strain evidence="3">DSM 103800</strain>
    </source>
</reference>
<keyword evidence="5" id="KW-1185">Reference proteome</keyword>
<dbReference type="STRING" id="257708.RGI145_12550"/>
<organism evidence="2 4">
    <name type="scientific">Roseomonas gilardii</name>
    <dbReference type="NCBI Taxonomy" id="257708"/>
    <lineage>
        <taxon>Bacteria</taxon>
        <taxon>Pseudomonadati</taxon>
        <taxon>Pseudomonadota</taxon>
        <taxon>Alphaproteobacteria</taxon>
        <taxon>Acetobacterales</taxon>
        <taxon>Roseomonadaceae</taxon>
        <taxon>Roseomonas</taxon>
    </lineage>
</organism>
<dbReference type="EMBL" id="CP015583">
    <property type="protein sequence ID" value="APT57820.1"/>
    <property type="molecule type" value="Genomic_DNA"/>
</dbReference>
<dbReference type="InterPro" id="IPR021312">
    <property type="entry name" value="DUF2889"/>
</dbReference>
<reference evidence="2 4" key="1">
    <citation type="submission" date="2016-05" db="EMBL/GenBank/DDBJ databases">
        <title>Complete Genome and Methylome Analysis of Psychrotrophic Bacterial Isolates from Antarctic Lake Untersee.</title>
        <authorList>
            <person name="Fomenkov A."/>
            <person name="Akimov V.N."/>
            <person name="Vasilyeva L.V."/>
            <person name="Andersen D."/>
            <person name="Vincze T."/>
            <person name="Roberts R.J."/>
        </authorList>
    </citation>
    <scope>NUCLEOTIDE SEQUENCE [LARGE SCALE GENOMIC DNA]</scope>
    <source>
        <strain evidence="2 4">U14-5</strain>
    </source>
</reference>
<proteinExistence type="predicted"/>
<dbReference type="RefSeq" id="WP_058389627.1">
    <property type="nucleotide sequence ID" value="NZ_CP015583.1"/>
</dbReference>
<dbReference type="Proteomes" id="UP000185494">
    <property type="component" value="Chromosome 1"/>
</dbReference>
<dbReference type="EMBL" id="JAVVDO010000056">
    <property type="protein sequence ID" value="MDT8333477.1"/>
    <property type="molecule type" value="Genomic_DNA"/>
</dbReference>
<evidence type="ECO:0000313" key="3">
    <source>
        <dbReference type="EMBL" id="MDT8333477.1"/>
    </source>
</evidence>
<evidence type="ECO:0000313" key="4">
    <source>
        <dbReference type="Proteomes" id="UP000185494"/>
    </source>
</evidence>
<protein>
    <submittedName>
        <fullName evidence="3">DUF2889 domain-containing protein</fullName>
    </submittedName>
</protein>
<dbReference type="eggNOG" id="ENOG5030717">
    <property type="taxonomic scope" value="Bacteria"/>
</dbReference>
<reference evidence="3 5" key="2">
    <citation type="journal article" date="2019" name="Microb. Pathog.">
        <title>Comparison of VITEK 2, MALDI-TOF MS, 16S rRNA gene sequencing, and whole-genome sequencing for identification of Roseomonas mucosa.</title>
        <authorList>
            <person name="Rudolph W.W."/>
            <person name="Gunzer F."/>
            <person name="Trauth M."/>
            <person name="Bunk B."/>
            <person name="Bigge R."/>
            <person name="Schrottner P."/>
        </authorList>
    </citation>
    <scope>NUCLEOTIDE SEQUENCE [LARGE SCALE GENOMIC DNA]</scope>
    <source>
        <strain evidence="3 5">DSM 103800</strain>
    </source>
</reference>
<name>A0A1L7AGI3_9PROT</name>
<evidence type="ECO:0000313" key="5">
    <source>
        <dbReference type="Proteomes" id="UP001258945"/>
    </source>
</evidence>
<feature type="region of interest" description="Disordered" evidence="1">
    <location>
        <begin position="139"/>
        <end position="161"/>
    </location>
</feature>